<reference evidence="3 4" key="1">
    <citation type="journal article" date="2006" name="Syst. Appl. Microbiol.">
        <title>Anoxybacillus amylolyticus sp. nov., a thermophilic amylase producing bacterium isolated from Mount Rittmann (Antarctica).</title>
        <authorList>
            <person name="Poli A."/>
            <person name="Esposito E."/>
            <person name="Lama L."/>
            <person name="Orlando P."/>
            <person name="Nicolaus G."/>
            <person name="de Appolonia F."/>
            <person name="Gambacorta A."/>
            <person name="Nicolaus B."/>
        </authorList>
    </citation>
    <scope>NUCLEOTIDE SEQUENCE [LARGE SCALE GENOMIC DNA]</scope>
    <source>
        <strain evidence="3 4">DSM 15939</strain>
    </source>
</reference>
<dbReference type="InterPro" id="IPR011006">
    <property type="entry name" value="CheY-like_superfamily"/>
</dbReference>
<dbReference type="Proteomes" id="UP000076865">
    <property type="component" value="Chromosome"/>
</dbReference>
<dbReference type="AlphaFoldDB" id="A0A160F634"/>
<dbReference type="EMBL" id="CP015438">
    <property type="protein sequence ID" value="ANB61936.1"/>
    <property type="molecule type" value="Genomic_DNA"/>
</dbReference>
<sequence>MVIRTLLVDSDPIYLLGLKKLLENESSLTVIGSVSCLDSLDTLVHIHVPDVIVINMRIIK</sequence>
<organism evidence="3 4">
    <name type="scientific">Anoxybacteroides amylolyticum</name>
    <dbReference type="NCBI Taxonomy" id="294699"/>
    <lineage>
        <taxon>Bacteria</taxon>
        <taxon>Bacillati</taxon>
        <taxon>Bacillota</taxon>
        <taxon>Bacilli</taxon>
        <taxon>Bacillales</taxon>
        <taxon>Anoxybacillaceae</taxon>
        <taxon>Anoxybacteroides</taxon>
    </lineage>
</organism>
<name>A0A160F634_9BACL</name>
<evidence type="ECO:0000313" key="3">
    <source>
        <dbReference type="EMBL" id="ANB61936.1"/>
    </source>
</evidence>
<dbReference type="GO" id="GO:0000160">
    <property type="term" value="P:phosphorelay signal transduction system"/>
    <property type="evidence" value="ECO:0007669"/>
    <property type="project" value="InterPro"/>
</dbReference>
<proteinExistence type="predicted"/>
<comment type="caution">
    <text evidence="1">Lacks conserved residue(s) required for the propagation of feature annotation.</text>
</comment>
<gene>
    <name evidence="3" type="ORF">GFC30_612</name>
</gene>
<evidence type="ECO:0000256" key="1">
    <source>
        <dbReference type="PROSITE-ProRule" id="PRU00169"/>
    </source>
</evidence>
<evidence type="ECO:0000259" key="2">
    <source>
        <dbReference type="PROSITE" id="PS50110"/>
    </source>
</evidence>
<dbReference type="PROSITE" id="PS50110">
    <property type="entry name" value="RESPONSE_REGULATORY"/>
    <property type="match status" value="1"/>
</dbReference>
<protein>
    <submittedName>
        <fullName evidence="3">Response regulator</fullName>
    </submittedName>
</protein>
<dbReference type="KEGG" id="aamy:GFC30_612"/>
<dbReference type="SUPFAM" id="SSF52172">
    <property type="entry name" value="CheY-like"/>
    <property type="match status" value="1"/>
</dbReference>
<dbReference type="InterPro" id="IPR001789">
    <property type="entry name" value="Sig_transdc_resp-reg_receiver"/>
</dbReference>
<feature type="domain" description="Response regulatory" evidence="2">
    <location>
        <begin position="4"/>
        <end position="60"/>
    </location>
</feature>
<accession>A0A160F634</accession>
<keyword evidence="4" id="KW-1185">Reference proteome</keyword>
<evidence type="ECO:0000313" key="4">
    <source>
        <dbReference type="Proteomes" id="UP000076865"/>
    </source>
</evidence>
<dbReference type="PATRIC" id="fig|294699.3.peg.607"/>